<dbReference type="InterPro" id="IPR036188">
    <property type="entry name" value="FAD/NAD-bd_sf"/>
</dbReference>
<dbReference type="PANTHER" id="PTHR13847">
    <property type="entry name" value="SARCOSINE DEHYDROGENASE-RELATED"/>
    <property type="match status" value="1"/>
</dbReference>
<protein>
    <submittedName>
        <fullName evidence="2">Glycine/D-amino acid oxidase-like deaminating enzyme</fullName>
    </submittedName>
</protein>
<dbReference type="InterPro" id="IPR006076">
    <property type="entry name" value="FAD-dep_OxRdtase"/>
</dbReference>
<dbReference type="Gene3D" id="3.30.9.10">
    <property type="entry name" value="D-Amino Acid Oxidase, subunit A, domain 2"/>
    <property type="match status" value="1"/>
</dbReference>
<keyword evidence="3" id="KW-1185">Reference proteome</keyword>
<dbReference type="EMBL" id="RKHY01000001">
    <property type="protein sequence ID" value="ROS38488.1"/>
    <property type="molecule type" value="Genomic_DNA"/>
</dbReference>
<dbReference type="GO" id="GO:0005737">
    <property type="term" value="C:cytoplasm"/>
    <property type="evidence" value="ECO:0007669"/>
    <property type="project" value="TreeGrafter"/>
</dbReference>
<dbReference type="Pfam" id="PF01266">
    <property type="entry name" value="DAO"/>
    <property type="match status" value="1"/>
</dbReference>
<dbReference type="Proteomes" id="UP000274843">
    <property type="component" value="Unassembled WGS sequence"/>
</dbReference>
<name>A0A3N2GPC9_9PSEU</name>
<reference evidence="2 3" key="1">
    <citation type="submission" date="2018-11" db="EMBL/GenBank/DDBJ databases">
        <title>Sequencing the genomes of 1000 actinobacteria strains.</title>
        <authorList>
            <person name="Klenk H.-P."/>
        </authorList>
    </citation>
    <scope>NUCLEOTIDE SEQUENCE [LARGE SCALE GENOMIC DNA]</scope>
    <source>
        <strain evidence="2 3">DSM 44348</strain>
    </source>
</reference>
<sequence>MTVDVAIIGAGVIGASIAYHIQKTGATCALVDPEPVPRAPSATWGSAGGVRSQRRDPREWRLTVRAAQRWPSLADELGTDLGFISGGHLHVVDDPADTEALDARIAAERRAGIEVERLGTAELRMIAPGIGPAALAAGYTAGDGQADPQLTGMAFRRAATERGAVLYRGRARQVLEHGGRVTGIETDDGSVRAGTVVIAAGSWTASLLSSWGIHLPLELRVAQMILTEAAEQALNPTITWEGRRLSLKQTPSGNYLIGGGWQGVSSPLRHSYRLDPSAVRGSLAAAREAWPRLEELGIASVWCGLESESPDGVPYLGSLAELGAPTGLHTAVGFSGHGFQIAPAVGEAMAALVTGGDDGGVLEGLEPARALTCPDHTTGETSAAWRNAG</sequence>
<dbReference type="Gene3D" id="3.50.50.60">
    <property type="entry name" value="FAD/NAD(P)-binding domain"/>
    <property type="match status" value="1"/>
</dbReference>
<evidence type="ECO:0000313" key="2">
    <source>
        <dbReference type="EMBL" id="ROS38488.1"/>
    </source>
</evidence>
<organism evidence="2 3">
    <name type="scientific">Amycolatopsis thermoflava</name>
    <dbReference type="NCBI Taxonomy" id="84480"/>
    <lineage>
        <taxon>Bacteria</taxon>
        <taxon>Bacillati</taxon>
        <taxon>Actinomycetota</taxon>
        <taxon>Actinomycetes</taxon>
        <taxon>Pseudonocardiales</taxon>
        <taxon>Pseudonocardiaceae</taxon>
        <taxon>Amycolatopsis</taxon>
        <taxon>Amycolatopsis methanolica group</taxon>
    </lineage>
</organism>
<evidence type="ECO:0000259" key="1">
    <source>
        <dbReference type="Pfam" id="PF01266"/>
    </source>
</evidence>
<dbReference type="GeneID" id="301842239"/>
<evidence type="ECO:0000313" key="3">
    <source>
        <dbReference type="Proteomes" id="UP000274843"/>
    </source>
</evidence>
<comment type="caution">
    <text evidence="2">The sequence shown here is derived from an EMBL/GenBank/DDBJ whole genome shotgun (WGS) entry which is preliminary data.</text>
</comment>
<accession>A0A3N2GPC9</accession>
<dbReference type="RefSeq" id="WP_123682860.1">
    <property type="nucleotide sequence ID" value="NZ_RKHY01000001.1"/>
</dbReference>
<dbReference type="SUPFAM" id="SSF51905">
    <property type="entry name" value="FAD/NAD(P)-binding domain"/>
    <property type="match status" value="1"/>
</dbReference>
<proteinExistence type="predicted"/>
<feature type="domain" description="FAD dependent oxidoreductase" evidence="1">
    <location>
        <begin position="4"/>
        <end position="352"/>
    </location>
</feature>
<gene>
    <name evidence="2" type="ORF">EDD35_0767</name>
</gene>
<dbReference type="AlphaFoldDB" id="A0A3N2GPC9"/>